<dbReference type="PANTHER" id="PTHR34858:SF1">
    <property type="entry name" value="CYSO-CYSTEINE PEPTIDASE"/>
    <property type="match status" value="1"/>
</dbReference>
<dbReference type="EMBL" id="JABWPM010000008">
    <property type="protein sequence ID" value="NUY96801.1"/>
    <property type="molecule type" value="Genomic_DNA"/>
</dbReference>
<dbReference type="GO" id="GO:0006508">
    <property type="term" value="P:proteolysis"/>
    <property type="evidence" value="ECO:0007669"/>
    <property type="project" value="UniProtKB-KW"/>
</dbReference>
<dbReference type="GO" id="GO:0008235">
    <property type="term" value="F:metalloexopeptidase activity"/>
    <property type="evidence" value="ECO:0007669"/>
    <property type="project" value="TreeGrafter"/>
</dbReference>
<evidence type="ECO:0000256" key="1">
    <source>
        <dbReference type="ARBA" id="ARBA00022670"/>
    </source>
</evidence>
<dbReference type="RefSeq" id="WP_122983621.1">
    <property type="nucleotide sequence ID" value="NZ_JABWPE010000009.1"/>
</dbReference>
<keyword evidence="3" id="KW-0378">Hydrolase</keyword>
<evidence type="ECO:0000313" key="7">
    <source>
        <dbReference type="EMBL" id="NUY96801.1"/>
    </source>
</evidence>
<accession>A0A7Y6NE54</accession>
<evidence type="ECO:0000313" key="8">
    <source>
        <dbReference type="Proteomes" id="UP000566985"/>
    </source>
</evidence>
<name>A0A7Y6NE54_9GAMM</name>
<dbReference type="PANTHER" id="PTHR34858">
    <property type="entry name" value="CYSO-CYSTEINE PEPTIDASE"/>
    <property type="match status" value="1"/>
</dbReference>
<keyword evidence="5" id="KW-0482">Metalloprotease</keyword>
<dbReference type="InterPro" id="IPR037518">
    <property type="entry name" value="MPN"/>
</dbReference>
<dbReference type="GO" id="GO:0008270">
    <property type="term" value="F:zinc ion binding"/>
    <property type="evidence" value="ECO:0007669"/>
    <property type="project" value="TreeGrafter"/>
</dbReference>
<evidence type="ECO:0000259" key="6">
    <source>
        <dbReference type="PROSITE" id="PS50249"/>
    </source>
</evidence>
<evidence type="ECO:0000256" key="2">
    <source>
        <dbReference type="ARBA" id="ARBA00022723"/>
    </source>
</evidence>
<dbReference type="SUPFAM" id="SSF102712">
    <property type="entry name" value="JAB1/MPN domain"/>
    <property type="match status" value="1"/>
</dbReference>
<evidence type="ECO:0000256" key="4">
    <source>
        <dbReference type="ARBA" id="ARBA00022833"/>
    </source>
</evidence>
<dbReference type="Proteomes" id="UP000566985">
    <property type="component" value="Unassembled WGS sequence"/>
</dbReference>
<protein>
    <submittedName>
        <fullName evidence="7">Mov34/MPN/PAD-1 family protein</fullName>
    </submittedName>
</protein>
<dbReference type="CDD" id="cd08073">
    <property type="entry name" value="MPN_NLPC_P60"/>
    <property type="match status" value="1"/>
</dbReference>
<evidence type="ECO:0000256" key="5">
    <source>
        <dbReference type="ARBA" id="ARBA00023049"/>
    </source>
</evidence>
<gene>
    <name evidence="7" type="ORF">HU668_10050</name>
</gene>
<keyword evidence="4" id="KW-0862">Zinc</keyword>
<feature type="domain" description="MPN" evidence="6">
    <location>
        <begin position="8"/>
        <end position="124"/>
    </location>
</feature>
<proteinExistence type="predicted"/>
<keyword evidence="1" id="KW-0645">Protease</keyword>
<organism evidence="7 8">
    <name type="scientific">Pantoea brenneri</name>
    <dbReference type="NCBI Taxonomy" id="472694"/>
    <lineage>
        <taxon>Bacteria</taxon>
        <taxon>Pseudomonadati</taxon>
        <taxon>Pseudomonadota</taxon>
        <taxon>Gammaproteobacteria</taxon>
        <taxon>Enterobacterales</taxon>
        <taxon>Erwiniaceae</taxon>
        <taxon>Pantoea</taxon>
    </lineage>
</organism>
<comment type="caution">
    <text evidence="7">The sequence shown here is derived from an EMBL/GenBank/DDBJ whole genome shotgun (WGS) entry which is preliminary data.</text>
</comment>
<dbReference type="InterPro" id="IPR051929">
    <property type="entry name" value="VirAsm_ModProt"/>
</dbReference>
<dbReference type="InterPro" id="IPR028090">
    <property type="entry name" value="JAB_dom_prok"/>
</dbReference>
<dbReference type="Pfam" id="PF14464">
    <property type="entry name" value="Prok-JAB"/>
    <property type="match status" value="1"/>
</dbReference>
<dbReference type="PROSITE" id="PS50249">
    <property type="entry name" value="MPN"/>
    <property type="match status" value="1"/>
</dbReference>
<dbReference type="Gene3D" id="3.40.140.10">
    <property type="entry name" value="Cytidine Deaminase, domain 2"/>
    <property type="match status" value="1"/>
</dbReference>
<evidence type="ECO:0000256" key="3">
    <source>
        <dbReference type="ARBA" id="ARBA00022801"/>
    </source>
</evidence>
<keyword evidence="2" id="KW-0479">Metal-binding</keyword>
<reference evidence="7 8" key="1">
    <citation type="submission" date="2020-05" db="EMBL/GenBank/DDBJ databases">
        <title>Whole Genome Sequences of Enterobacteriales Associated with the International Space Station.</title>
        <authorList>
            <person name="Bharadwaj A."/>
            <person name="Daudu R."/>
            <person name="Singh N."/>
            <person name="Wood J."/>
            <person name="Debieu M."/>
            <person name="Mason C."/>
            <person name="Wang C."/>
            <person name="Venkateswaran K."/>
        </authorList>
    </citation>
    <scope>NUCLEOTIDE SEQUENCE [LARGE SCALE GENOMIC DNA]</scope>
    <source>
        <strain evidence="7 8">IF5SW-B1</strain>
    </source>
</reference>
<dbReference type="GeneID" id="57345504"/>
<dbReference type="AlphaFoldDB" id="A0A7Y6NE54"/>
<sequence length="124" mass="13713">MMTYAFSTATRERLTKAILSHARACHPQECCGLVILTRDGHQYLPCINASPEPRRHFSLTPEDYLKASAAGTIIALVHSHPDGPPELSPADRHGLTHSACSWWLVCGGRIYCFGTEDEHDHCLS</sequence>